<evidence type="ECO:0000313" key="2">
    <source>
        <dbReference type="EMBL" id="KAK1527540.1"/>
    </source>
</evidence>
<dbReference type="RefSeq" id="XP_060313857.1">
    <property type="nucleotide sequence ID" value="XM_060455965.1"/>
</dbReference>
<keyword evidence="3" id="KW-1185">Reference proteome</keyword>
<evidence type="ECO:0000313" key="3">
    <source>
        <dbReference type="Proteomes" id="UP001240678"/>
    </source>
</evidence>
<sequence length="150" mass="16681">MHLYFVPSSWRSAQKTHTKNQPSCGTLPRGTFRDVPVTLLDAPAAASTFVFHTAVVPSFLYLYHSFSARLRQNQKQPQRTYAVYDPTGSNARQTNWRNKPSPPTIAVACQATALSAFSSPPLFLPESASVSVFSLHNWTNGSYHPRTKVL</sequence>
<dbReference type="EMBL" id="MOOE01000007">
    <property type="protein sequence ID" value="KAK1527540.1"/>
    <property type="molecule type" value="Genomic_DNA"/>
</dbReference>
<dbReference type="AlphaFoldDB" id="A0AAI9YX92"/>
<keyword evidence="1" id="KW-0472">Membrane</keyword>
<keyword evidence="1" id="KW-1133">Transmembrane helix</keyword>
<reference evidence="2 3" key="1">
    <citation type="submission" date="2016-10" db="EMBL/GenBank/DDBJ databases">
        <title>The genome sequence of Colletotrichum fioriniae PJ7.</title>
        <authorList>
            <person name="Baroncelli R."/>
        </authorList>
    </citation>
    <scope>NUCLEOTIDE SEQUENCE [LARGE SCALE GENOMIC DNA]</scope>
    <source>
        <strain evidence="2 3">IMI 309622</strain>
    </source>
</reference>
<evidence type="ECO:0000256" key="1">
    <source>
        <dbReference type="SAM" id="Phobius"/>
    </source>
</evidence>
<dbReference type="Proteomes" id="UP001240678">
    <property type="component" value="Unassembled WGS sequence"/>
</dbReference>
<dbReference type="GeneID" id="85339512"/>
<name>A0AAI9YX92_9PEZI</name>
<accession>A0AAI9YX92</accession>
<feature type="transmembrane region" description="Helical" evidence="1">
    <location>
        <begin position="44"/>
        <end position="63"/>
    </location>
</feature>
<organism evidence="2 3">
    <name type="scientific">Colletotrichum costaricense</name>
    <dbReference type="NCBI Taxonomy" id="1209916"/>
    <lineage>
        <taxon>Eukaryota</taxon>
        <taxon>Fungi</taxon>
        <taxon>Dikarya</taxon>
        <taxon>Ascomycota</taxon>
        <taxon>Pezizomycotina</taxon>
        <taxon>Sordariomycetes</taxon>
        <taxon>Hypocreomycetidae</taxon>
        <taxon>Glomerellales</taxon>
        <taxon>Glomerellaceae</taxon>
        <taxon>Colletotrichum</taxon>
        <taxon>Colletotrichum acutatum species complex</taxon>
    </lineage>
</organism>
<keyword evidence="1" id="KW-0812">Transmembrane</keyword>
<protein>
    <submittedName>
        <fullName evidence="2">Uncharacterized protein</fullName>
    </submittedName>
</protein>
<gene>
    <name evidence="2" type="ORF">CCOS01_07802</name>
</gene>
<proteinExistence type="predicted"/>
<comment type="caution">
    <text evidence="2">The sequence shown here is derived from an EMBL/GenBank/DDBJ whole genome shotgun (WGS) entry which is preliminary data.</text>
</comment>